<organism evidence="1 2">
    <name type="scientific">Scutellospora calospora</name>
    <dbReference type="NCBI Taxonomy" id="85575"/>
    <lineage>
        <taxon>Eukaryota</taxon>
        <taxon>Fungi</taxon>
        <taxon>Fungi incertae sedis</taxon>
        <taxon>Mucoromycota</taxon>
        <taxon>Glomeromycotina</taxon>
        <taxon>Glomeromycetes</taxon>
        <taxon>Diversisporales</taxon>
        <taxon>Gigasporaceae</taxon>
        <taxon>Scutellospora</taxon>
    </lineage>
</organism>
<reference evidence="1" key="1">
    <citation type="submission" date="2021-06" db="EMBL/GenBank/DDBJ databases">
        <authorList>
            <person name="Kallberg Y."/>
            <person name="Tangrot J."/>
            <person name="Rosling A."/>
        </authorList>
    </citation>
    <scope>NUCLEOTIDE SEQUENCE</scope>
    <source>
        <strain evidence="1">AU212A</strain>
    </source>
</reference>
<feature type="non-terminal residue" evidence="1">
    <location>
        <position position="253"/>
    </location>
</feature>
<name>A0ACA9MD60_9GLOM</name>
<keyword evidence="2" id="KW-1185">Reference proteome</keyword>
<proteinExistence type="predicted"/>
<evidence type="ECO:0000313" key="2">
    <source>
        <dbReference type="Proteomes" id="UP000789860"/>
    </source>
</evidence>
<accession>A0ACA9MD60</accession>
<evidence type="ECO:0000313" key="1">
    <source>
        <dbReference type="EMBL" id="CAG8580122.1"/>
    </source>
</evidence>
<dbReference type="EMBL" id="CAJVPM010011305">
    <property type="protein sequence ID" value="CAG8580122.1"/>
    <property type="molecule type" value="Genomic_DNA"/>
</dbReference>
<sequence>MSKQEFAGSRFFRGGSDTESEDEIISSGEELTDEEEEEISEESSSEDEEKKKQSKFLRDHASNEEDSSADEKRQVRSAKDKRLEAIESCIKVIENAQKINDWVVIQNEFDKLNKIISKGPQAIPRLYIKTIALLEDFLNEALKKEKDSKKKMNATQARALNSMKQKIKKNNRLYEEDIEKWRQTDEDIEDEVVSKSKGIKPSFDEDSQSDVSPTLDDEFITVGGGKGIKPIEEYTSENLFKKLREIMEARGKK</sequence>
<comment type="caution">
    <text evidence="1">The sequence shown here is derived from an EMBL/GenBank/DDBJ whole genome shotgun (WGS) entry which is preliminary data.</text>
</comment>
<dbReference type="Proteomes" id="UP000789860">
    <property type="component" value="Unassembled WGS sequence"/>
</dbReference>
<gene>
    <name evidence="1" type="ORF">SCALOS_LOCUS6173</name>
</gene>
<protein>
    <submittedName>
        <fullName evidence="1">6323_t:CDS:1</fullName>
    </submittedName>
</protein>